<evidence type="ECO:0000313" key="1">
    <source>
        <dbReference type="EMBL" id="CAB4021286.1"/>
    </source>
</evidence>
<protein>
    <submittedName>
        <fullName evidence="1">Uncharacterized protein</fullName>
    </submittedName>
</protein>
<reference evidence="1" key="1">
    <citation type="submission" date="2020-04" db="EMBL/GenBank/DDBJ databases">
        <authorList>
            <person name="Alioto T."/>
            <person name="Alioto T."/>
            <person name="Gomez Garrido J."/>
        </authorList>
    </citation>
    <scope>NUCLEOTIDE SEQUENCE</scope>
    <source>
        <strain evidence="1">A484AB</strain>
    </source>
</reference>
<evidence type="ECO:0000313" key="2">
    <source>
        <dbReference type="Proteomes" id="UP001152795"/>
    </source>
</evidence>
<sequence>MASGNTLHFDPDLHPDDTLKAFNYFIQSFYLRYEAQYSDPPKVSIDAAIERWKLANEEAKPTLEQYDTLRNERMYADWQVAEPDVTKRAQATWEYFVAQIQAYYKPTENLTLKNHKFRTLTQATQEAFPAFCNRVYKEAQHCNFKCQNDDCTAEDTAIQDQIIIGTIHDKIREEALKNSWDLPKLCKEGMQIESATKGVN</sequence>
<proteinExistence type="predicted"/>
<feature type="non-terminal residue" evidence="1">
    <location>
        <position position="1"/>
    </location>
</feature>
<dbReference type="Proteomes" id="UP001152795">
    <property type="component" value="Unassembled WGS sequence"/>
</dbReference>
<dbReference type="AlphaFoldDB" id="A0A7D9J3Q8"/>
<keyword evidence="2" id="KW-1185">Reference proteome</keyword>
<accession>A0A7D9J3Q8</accession>
<comment type="caution">
    <text evidence="1">The sequence shown here is derived from an EMBL/GenBank/DDBJ whole genome shotgun (WGS) entry which is preliminary data.</text>
</comment>
<gene>
    <name evidence="1" type="ORF">PACLA_8A078922</name>
</gene>
<dbReference type="OrthoDB" id="8195376at2759"/>
<dbReference type="EMBL" id="CACRXK020011354">
    <property type="protein sequence ID" value="CAB4021286.1"/>
    <property type="molecule type" value="Genomic_DNA"/>
</dbReference>
<organism evidence="1 2">
    <name type="scientific">Paramuricea clavata</name>
    <name type="common">Red gorgonian</name>
    <name type="synonym">Violescent sea-whip</name>
    <dbReference type="NCBI Taxonomy" id="317549"/>
    <lineage>
        <taxon>Eukaryota</taxon>
        <taxon>Metazoa</taxon>
        <taxon>Cnidaria</taxon>
        <taxon>Anthozoa</taxon>
        <taxon>Octocorallia</taxon>
        <taxon>Malacalcyonacea</taxon>
        <taxon>Plexauridae</taxon>
        <taxon>Paramuricea</taxon>
    </lineage>
</organism>
<name>A0A7D9J3Q8_PARCT</name>